<evidence type="ECO:0000259" key="24">
    <source>
        <dbReference type="PROSITE" id="PS50004"/>
    </source>
</evidence>
<evidence type="ECO:0000259" key="27">
    <source>
        <dbReference type="PROSITE" id="PS50878"/>
    </source>
</evidence>
<evidence type="ECO:0000256" key="21">
    <source>
        <dbReference type="ARBA" id="ARBA00023136"/>
    </source>
</evidence>
<dbReference type="GO" id="GO:0008289">
    <property type="term" value="F:lipid binding"/>
    <property type="evidence" value="ECO:0007669"/>
    <property type="project" value="UniProtKB-KW"/>
</dbReference>
<keyword evidence="20" id="KW-0446">Lipid-binding</keyword>
<feature type="domain" description="C2" evidence="24">
    <location>
        <begin position="1499"/>
        <end position="1614"/>
    </location>
</feature>
<dbReference type="InterPro" id="IPR043502">
    <property type="entry name" value="DNA/RNA_pol_sf"/>
</dbReference>
<dbReference type="SMART" id="SM00239">
    <property type="entry name" value="C2"/>
    <property type="match status" value="5"/>
</dbReference>
<evidence type="ECO:0000313" key="29">
    <source>
        <dbReference type="Proteomes" id="UP001460270"/>
    </source>
</evidence>
<comment type="subcellular location">
    <subcellularLocation>
        <location evidence="1">Cell membrane</location>
        <topology evidence="1">Peripheral membrane protein</topology>
    </subcellularLocation>
    <subcellularLocation>
        <location evidence="2">Endoplasmic reticulum membrane</location>
        <topology evidence="2">Multi-pass membrane protein</topology>
    </subcellularLocation>
</comment>
<proteinExistence type="inferred from homology"/>
<dbReference type="FunFam" id="2.60.40.150:FF:000025">
    <property type="entry name" value="Extended synaptotagmin 2"/>
    <property type="match status" value="1"/>
</dbReference>
<evidence type="ECO:0000313" key="28">
    <source>
        <dbReference type="EMBL" id="KAK7915946.1"/>
    </source>
</evidence>
<evidence type="ECO:0000256" key="17">
    <source>
        <dbReference type="ARBA" id="ARBA00022837"/>
    </source>
</evidence>
<evidence type="ECO:0000259" key="26">
    <source>
        <dbReference type="PROSITE" id="PS50175"/>
    </source>
</evidence>
<evidence type="ECO:0000256" key="5">
    <source>
        <dbReference type="ARBA" id="ARBA00012180"/>
    </source>
</evidence>
<dbReference type="FunFam" id="3.10.20.370:FF:000001">
    <property type="entry name" value="Retrovirus-related Pol polyprotein from transposon 17.6-like protein"/>
    <property type="match status" value="1"/>
</dbReference>
<evidence type="ECO:0000256" key="2">
    <source>
        <dbReference type="ARBA" id="ARBA00004477"/>
    </source>
</evidence>
<evidence type="ECO:0000256" key="3">
    <source>
        <dbReference type="ARBA" id="ARBA00005867"/>
    </source>
</evidence>
<keyword evidence="23" id="KW-0863">Zinc-finger</keyword>
<keyword evidence="12" id="KW-0479">Metal-binding</keyword>
<keyword evidence="9" id="KW-0812">Transmembrane</keyword>
<feature type="domain" description="Peptidase A2" evidence="26">
    <location>
        <begin position="302"/>
        <end position="381"/>
    </location>
</feature>
<dbReference type="GO" id="GO:0004523">
    <property type="term" value="F:RNA-DNA hybrid ribonuclease activity"/>
    <property type="evidence" value="ECO:0007669"/>
    <property type="project" value="UniProtKB-EC"/>
</dbReference>
<dbReference type="PROSITE" id="PS50175">
    <property type="entry name" value="ASP_PROT_RETROV"/>
    <property type="match status" value="1"/>
</dbReference>
<dbReference type="FunFam" id="3.30.70.270:FF:000026">
    <property type="entry name" value="Transposon Ty3-G Gag-Pol polyprotein"/>
    <property type="match status" value="1"/>
</dbReference>
<gene>
    <name evidence="28" type="ORF">WMY93_011707</name>
</gene>
<dbReference type="InterPro" id="IPR037733">
    <property type="entry name" value="Ext_Synaptotagmin_C2A"/>
</dbReference>
<feature type="domain" description="CCHC-type" evidence="25">
    <location>
        <begin position="250"/>
        <end position="265"/>
    </location>
</feature>
<keyword evidence="16" id="KW-0256">Endoplasmic reticulum</keyword>
<keyword evidence="29" id="KW-1185">Reference proteome</keyword>
<dbReference type="Pfam" id="PF00168">
    <property type="entry name" value="C2"/>
    <property type="match status" value="5"/>
</dbReference>
<evidence type="ECO:0000256" key="18">
    <source>
        <dbReference type="ARBA" id="ARBA00022989"/>
    </source>
</evidence>
<evidence type="ECO:0000256" key="22">
    <source>
        <dbReference type="ARBA" id="ARBA00023268"/>
    </source>
</evidence>
<dbReference type="InterPro" id="IPR001878">
    <property type="entry name" value="Znf_CCHC"/>
</dbReference>
<comment type="similarity">
    <text evidence="4">Belongs to the beta type-B retroviral polymerase family. HERV class-II K(HML-2) pol subfamily.</text>
</comment>
<feature type="domain" description="C2" evidence="24">
    <location>
        <begin position="1158"/>
        <end position="1276"/>
    </location>
</feature>
<dbReference type="GO" id="GO:0008270">
    <property type="term" value="F:zinc ion binding"/>
    <property type="evidence" value="ECO:0007669"/>
    <property type="project" value="UniProtKB-KW"/>
</dbReference>
<evidence type="ECO:0000256" key="12">
    <source>
        <dbReference type="ARBA" id="ARBA00022723"/>
    </source>
</evidence>
<dbReference type="GO" id="GO:0006869">
    <property type="term" value="P:lipid transport"/>
    <property type="evidence" value="ECO:0007669"/>
    <property type="project" value="UniProtKB-KW"/>
</dbReference>
<evidence type="ECO:0000256" key="20">
    <source>
        <dbReference type="ARBA" id="ARBA00023121"/>
    </source>
</evidence>
<dbReference type="CDD" id="cd09274">
    <property type="entry name" value="RNase_HI_RT_Ty3"/>
    <property type="match status" value="1"/>
</dbReference>
<keyword evidence="10" id="KW-0548">Nucleotidyltransferase</keyword>
<name>A0AAW0PEH9_9GOBI</name>
<dbReference type="InterPro" id="IPR041577">
    <property type="entry name" value="RT_RNaseH_2"/>
</dbReference>
<dbReference type="PROSITE" id="PS50158">
    <property type="entry name" value="ZF_CCHC"/>
    <property type="match status" value="1"/>
</dbReference>
<keyword evidence="18" id="KW-1133">Transmembrane helix</keyword>
<keyword evidence="22" id="KW-0511">Multifunctional enzyme</keyword>
<evidence type="ECO:0000256" key="14">
    <source>
        <dbReference type="ARBA" id="ARBA00022759"/>
    </source>
</evidence>
<dbReference type="GO" id="GO:0061817">
    <property type="term" value="P:endoplasmic reticulum-plasma membrane tethering"/>
    <property type="evidence" value="ECO:0007669"/>
    <property type="project" value="InterPro"/>
</dbReference>
<dbReference type="EC" id="3.1.26.4" evidence="5"/>
<dbReference type="Pfam" id="PF00078">
    <property type="entry name" value="RVT_1"/>
    <property type="match status" value="1"/>
</dbReference>
<dbReference type="PANTHER" id="PTHR37984">
    <property type="entry name" value="PROTEIN CBG26694"/>
    <property type="match status" value="1"/>
</dbReference>
<dbReference type="GO" id="GO:0003676">
    <property type="term" value="F:nucleic acid binding"/>
    <property type="evidence" value="ECO:0007669"/>
    <property type="project" value="InterPro"/>
</dbReference>
<dbReference type="Gene3D" id="3.30.70.270">
    <property type="match status" value="2"/>
</dbReference>
<dbReference type="SUPFAM" id="SSF56672">
    <property type="entry name" value="DNA/RNA polymerases"/>
    <property type="match status" value="1"/>
</dbReference>
<dbReference type="InterPro" id="IPR001995">
    <property type="entry name" value="Peptidase_A2_cat"/>
</dbReference>
<evidence type="ECO:0000256" key="23">
    <source>
        <dbReference type="PROSITE-ProRule" id="PRU00047"/>
    </source>
</evidence>
<keyword evidence="14" id="KW-0255">Endonuclease</keyword>
<dbReference type="CDD" id="cd08391">
    <property type="entry name" value="C2A_C2C_Synaptotagmin_like"/>
    <property type="match status" value="1"/>
</dbReference>
<evidence type="ECO:0000256" key="13">
    <source>
        <dbReference type="ARBA" id="ARBA00022737"/>
    </source>
</evidence>
<dbReference type="EMBL" id="JBBPFD010000008">
    <property type="protein sequence ID" value="KAK7915946.1"/>
    <property type="molecule type" value="Genomic_DNA"/>
</dbReference>
<dbReference type="FunFam" id="2.60.40.150:FF:000106">
    <property type="entry name" value="extended synaptotagmin-1 isoform X1"/>
    <property type="match status" value="1"/>
</dbReference>
<dbReference type="Gene3D" id="3.10.10.10">
    <property type="entry name" value="HIV Type 1 Reverse Transcriptase, subunit A, domain 1"/>
    <property type="match status" value="1"/>
</dbReference>
<comment type="similarity">
    <text evidence="3">Belongs to the extended synaptotagmin family.</text>
</comment>
<dbReference type="GO" id="GO:0005886">
    <property type="term" value="C:plasma membrane"/>
    <property type="evidence" value="ECO:0007669"/>
    <property type="project" value="UniProtKB-SubCell"/>
</dbReference>
<evidence type="ECO:0000256" key="7">
    <source>
        <dbReference type="ARBA" id="ARBA00022475"/>
    </source>
</evidence>
<evidence type="ECO:0000256" key="6">
    <source>
        <dbReference type="ARBA" id="ARBA00022448"/>
    </source>
</evidence>
<evidence type="ECO:0000256" key="10">
    <source>
        <dbReference type="ARBA" id="ARBA00022695"/>
    </source>
</evidence>
<dbReference type="PANTHER" id="PTHR37984:SF5">
    <property type="entry name" value="PROTEIN NYNRIN-LIKE"/>
    <property type="match status" value="1"/>
</dbReference>
<keyword evidence="23" id="KW-0862">Zinc</keyword>
<feature type="domain" description="C2" evidence="24">
    <location>
        <begin position="986"/>
        <end position="1101"/>
    </location>
</feature>
<dbReference type="InterPro" id="IPR000477">
    <property type="entry name" value="RT_dom"/>
</dbReference>
<evidence type="ECO:0000256" key="9">
    <source>
        <dbReference type="ARBA" id="ARBA00022692"/>
    </source>
</evidence>
<evidence type="ECO:0000256" key="19">
    <source>
        <dbReference type="ARBA" id="ARBA00023055"/>
    </source>
</evidence>
<feature type="domain" description="Reverse transcriptase" evidence="27">
    <location>
        <begin position="454"/>
        <end position="633"/>
    </location>
</feature>
<comment type="caution">
    <text evidence="28">The sequence shown here is derived from an EMBL/GenBank/DDBJ whole genome shotgun (WGS) entry which is preliminary data.</text>
</comment>
<sequence length="1892" mass="213789">MAAPPAATFTIKPPEPFDFAKPQEWEKWIRRFERFRVASNLNSSTDANQVNTLVYCMGDEADDVLRGLELTSEQRQQYDAVKSAFDKHFIPRKNVIYERAKFNKRVQQPAEPVDSFITALYALAENCEYGELHDDLLRDRLVVGLKDSSLSERMQLDKDLTLTKAITMARQSEEIKRQQSDLRGEGSTSKTVMDAVHVRKVKPNKFKGREQKQLKSLKPQMTKQDNKTCSKCGKAPAHPAVQCPAKNAECHNCGKRGHYGRVCRSNTAVNELADSADGLFLGELDTGEDPWLADIDVRGNKVRFKLDSGADVTAISEQTFKDFKEPNELLQKAEKPLYGPGGTALTVLGSTTENIFYCDRSTTEKIYVVRNLRVALLSRTASVRLKLIARMDSIDQETVKKAYPRLCDGLGLVHKPYTIKLKPDAKPFSLKVPRRVPLPLMGKVKKELERMEQLGVISRVEEPTEWCCGMVVAPKKDKDEVRICVDMTPLNESVCRERYILPSVDQTLGMLTGAQYFSKLDANMGFWQIPLSKESALLTTFITPFGRYHFNRLPFGISSAPEHFQNMMVTEVTAGLVGVVCHMDDILVWGSTREEHDMRLHAVLERAEKAGVTLNMSKCEFGKRCVKFLGFIVSSEGMRPDPDKTQAVQDMKEPSNVSELRSFLGMVNQLGKFIPNLSEKDKPLRDLLSNKNMWYWGHEQQQAFCSLKHELSSAPVLQLYNPNKSQKISADASSYGLGAVLLQKEGEVWSPVAYASRSLTPTEQRYAQLEKEALALTWACERFNDFILGLHFELETDHKPLVSLLGGQALDALPPRIQRFRMRLMRYSYTIKHIPGKSLTTADTLSRSPLTNSVTRGDKDLMEDTNIYVDSVLEGLPTSSKYLADLKEQLQSDSICTDVMRYCTEGWPDRNQLQGAVKHYWPERAVLSVHNGLLLRGTRLKINLQDIIKSQFTDQWYTLSDVKSGRVHLVLEWLKTSSESIYVDQVLSFLSRQSYQNKAIPTAALLFLFIERANGLPLKKSGKDPKVGAEIRLDKQSRKTTVCDRTTSPVWHEAFCFQVRDPREDILVVKLSHSWTLPIGSLVIPLRELLSEPELVLDQWFHLDGGLPDSQVLLPLNSRSSSVDPPPVETLVPSVVVREDEEVKAAEVSAEEEEEEAKVPEVVLPSHTSPDISFASEGMLRIILLQAQSLVAKDNKMMVKGKSDPYSNVIKENLNPVWNEMYEVRRSWSIMVLRAQAGQEVQVELFDKDMDSDDFLGSGTPLNDVKSVAVSSDLEGSRPFPIHAALDRVMQLKSLHSYKNKAVPTTALLFVYVDQAHSLPVCDRSRAPEWKESFYFLVQNPIEEILLLKKEWHKYLCLSVLGATRLSHLEFVILSCPTLLLGALIPIWDLSGLYSGLHGDVDAKLTKHIRLEVRVQQCCSLLFESIGGEQRKISPWKYPPPNLSPNFDLHYRQTLCFFKDEDMKKVLEWMPKMSIHPTTFFTGLKHLAQATVTGLPEEPAEILPPNTTPKHDFASEGLLRIHLLEARNLVAKDNMMGGMVKGKSDPYVNITVGKTAFKSHVIKENLNPIWNEMYECEEIHVEAFDKDLDSDDFLGRFSIDMKEVTRISFTDQWYNLKDVKSGRIHMVVEWVPTVSDPTRLDQILQLQSLQTYKNKTVLSAALLFVHLERAHSLPLKKSGKEPSRSRTCSHVNPEWNESFYFSLKTLKATFVGRVEQPMGSVVVSVRSLLNEPQLVLDQWLPLDGATAKSQILLRAELKILDSRLVDLMLSQSLPSVSGNGLIKLTLLHQTLERKLNVTVHECRDLLCQSKDGIDSYVSLVLLPDKSKSTKRKTAFEFDVSLEEAKQRRLCVSVKNSASFRGPDVIGQVQIELAEVNLASGVTQWFTLKDEDE</sequence>
<evidence type="ECO:0000256" key="1">
    <source>
        <dbReference type="ARBA" id="ARBA00004202"/>
    </source>
</evidence>
<keyword evidence="19" id="KW-0445">Lipid transport</keyword>
<dbReference type="InterPro" id="IPR043128">
    <property type="entry name" value="Rev_trsase/Diguanyl_cyclase"/>
</dbReference>
<accession>A0AAW0PEH9</accession>
<reference evidence="29" key="1">
    <citation type="submission" date="2024-04" db="EMBL/GenBank/DDBJ databases">
        <title>Salinicola lusitanus LLJ914,a marine bacterium isolated from the Okinawa Trough.</title>
        <authorList>
            <person name="Li J."/>
        </authorList>
    </citation>
    <scope>NUCLEOTIDE SEQUENCE [LARGE SCALE GENOMIC DNA]</scope>
</reference>
<dbReference type="InterPro" id="IPR021109">
    <property type="entry name" value="Peptidase_aspartic_dom_sf"/>
</dbReference>
<keyword evidence="13" id="KW-0677">Repeat</keyword>
<dbReference type="PROSITE" id="PS50878">
    <property type="entry name" value="RT_POL"/>
    <property type="match status" value="1"/>
</dbReference>
<dbReference type="GO" id="GO:0016779">
    <property type="term" value="F:nucleotidyltransferase activity"/>
    <property type="evidence" value="ECO:0007669"/>
    <property type="project" value="UniProtKB-KW"/>
</dbReference>
<dbReference type="InterPro" id="IPR050951">
    <property type="entry name" value="Retrovirus_Pol_polyprotein"/>
</dbReference>
<dbReference type="SUPFAM" id="SSF50630">
    <property type="entry name" value="Acid proteases"/>
    <property type="match status" value="1"/>
</dbReference>
<dbReference type="GO" id="GO:0006508">
    <property type="term" value="P:proteolysis"/>
    <property type="evidence" value="ECO:0007669"/>
    <property type="project" value="InterPro"/>
</dbReference>
<keyword evidence="8" id="KW-0808">Transferase</keyword>
<dbReference type="GO" id="GO:0005789">
    <property type="term" value="C:endoplasmic reticulum membrane"/>
    <property type="evidence" value="ECO:0007669"/>
    <property type="project" value="UniProtKB-SubCell"/>
</dbReference>
<dbReference type="InterPro" id="IPR035892">
    <property type="entry name" value="C2_domain_sf"/>
</dbReference>
<dbReference type="CDD" id="cd04050">
    <property type="entry name" value="C2B_Synaptotagmin-like"/>
    <property type="match status" value="1"/>
</dbReference>
<dbReference type="Pfam" id="PF17919">
    <property type="entry name" value="RT_RNaseH_2"/>
    <property type="match status" value="1"/>
</dbReference>
<evidence type="ECO:0000256" key="15">
    <source>
        <dbReference type="ARBA" id="ARBA00022801"/>
    </source>
</evidence>
<keyword evidence="6" id="KW-0813">Transport</keyword>
<evidence type="ECO:0000259" key="25">
    <source>
        <dbReference type="PROSITE" id="PS50158"/>
    </source>
</evidence>
<evidence type="ECO:0000256" key="4">
    <source>
        <dbReference type="ARBA" id="ARBA00010879"/>
    </source>
</evidence>
<dbReference type="SMART" id="SM00343">
    <property type="entry name" value="ZnF_C2HC"/>
    <property type="match status" value="2"/>
</dbReference>
<dbReference type="SUPFAM" id="SSF49562">
    <property type="entry name" value="C2 domain (Calcium/lipid-binding domain, CaLB)"/>
    <property type="match status" value="5"/>
</dbReference>
<evidence type="ECO:0000256" key="16">
    <source>
        <dbReference type="ARBA" id="ARBA00022824"/>
    </source>
</evidence>
<keyword evidence="7" id="KW-1003">Cell membrane</keyword>
<dbReference type="Gene3D" id="2.40.70.10">
    <property type="entry name" value="Acid Proteases"/>
    <property type="match status" value="1"/>
</dbReference>
<evidence type="ECO:0000256" key="8">
    <source>
        <dbReference type="ARBA" id="ARBA00022679"/>
    </source>
</evidence>
<dbReference type="CDD" id="cd01647">
    <property type="entry name" value="RT_LTR"/>
    <property type="match status" value="1"/>
</dbReference>
<keyword evidence="21" id="KW-0472">Membrane</keyword>
<evidence type="ECO:0000256" key="11">
    <source>
        <dbReference type="ARBA" id="ARBA00022722"/>
    </source>
</evidence>
<dbReference type="Proteomes" id="UP001460270">
    <property type="component" value="Unassembled WGS sequence"/>
</dbReference>
<organism evidence="28 29">
    <name type="scientific">Mugilogobius chulae</name>
    <name type="common">yellowstripe goby</name>
    <dbReference type="NCBI Taxonomy" id="88201"/>
    <lineage>
        <taxon>Eukaryota</taxon>
        <taxon>Metazoa</taxon>
        <taxon>Chordata</taxon>
        <taxon>Craniata</taxon>
        <taxon>Vertebrata</taxon>
        <taxon>Euteleostomi</taxon>
        <taxon>Actinopterygii</taxon>
        <taxon>Neopterygii</taxon>
        <taxon>Teleostei</taxon>
        <taxon>Neoteleostei</taxon>
        <taxon>Acanthomorphata</taxon>
        <taxon>Gobiaria</taxon>
        <taxon>Gobiiformes</taxon>
        <taxon>Gobioidei</taxon>
        <taxon>Gobiidae</taxon>
        <taxon>Gobionellinae</taxon>
        <taxon>Mugilogobius</taxon>
    </lineage>
</organism>
<keyword evidence="11" id="KW-0540">Nuclease</keyword>
<keyword evidence="15" id="KW-0378">Hydrolase</keyword>
<dbReference type="InterPro" id="IPR000008">
    <property type="entry name" value="C2_dom"/>
</dbReference>
<protein>
    <recommendedName>
        <fullName evidence="5">ribonuclease H</fullName>
        <ecNumber evidence="5">3.1.26.4</ecNumber>
    </recommendedName>
</protein>
<keyword evidence="17" id="KW-0106">Calcium</keyword>
<dbReference type="PROSITE" id="PS50004">
    <property type="entry name" value="C2"/>
    <property type="match status" value="3"/>
</dbReference>
<dbReference type="InterPro" id="IPR037749">
    <property type="entry name" value="Ext_Synaptotagmin_C2B"/>
</dbReference>
<dbReference type="GO" id="GO:0004190">
    <property type="term" value="F:aspartic-type endopeptidase activity"/>
    <property type="evidence" value="ECO:0007669"/>
    <property type="project" value="InterPro"/>
</dbReference>
<dbReference type="Gene3D" id="2.60.40.150">
    <property type="entry name" value="C2 domain"/>
    <property type="match status" value="6"/>
</dbReference>
<dbReference type="Gene3D" id="4.10.60.10">
    <property type="entry name" value="Zinc finger, CCHC-type"/>
    <property type="match status" value="1"/>
</dbReference>